<comment type="caution">
    <text evidence="3">The sequence shown here is derived from an EMBL/GenBank/DDBJ whole genome shotgun (WGS) entry which is preliminary data.</text>
</comment>
<protein>
    <recommendedName>
        <fullName evidence="1">MICOS complex subunit</fullName>
    </recommendedName>
</protein>
<dbReference type="Pfam" id="PF09769">
    <property type="entry name" value="ApoO"/>
    <property type="match status" value="1"/>
</dbReference>
<gene>
    <name evidence="3" type="ORF">CXQ85_005384</name>
</gene>
<dbReference type="PANTHER" id="PTHR28268">
    <property type="entry name" value="MICOS SUBUNIT MIC26"/>
    <property type="match status" value="1"/>
</dbReference>
<dbReference type="GeneID" id="37010713"/>
<evidence type="ECO:0000256" key="2">
    <source>
        <dbReference type="SAM" id="SignalP"/>
    </source>
</evidence>
<organism evidence="3 4">
    <name type="scientific">Candidozyma haemuli</name>
    <dbReference type="NCBI Taxonomy" id="45357"/>
    <lineage>
        <taxon>Eukaryota</taxon>
        <taxon>Fungi</taxon>
        <taxon>Dikarya</taxon>
        <taxon>Ascomycota</taxon>
        <taxon>Saccharomycotina</taxon>
        <taxon>Pichiomycetes</taxon>
        <taxon>Metschnikowiaceae</taxon>
        <taxon>Candidozyma</taxon>
    </lineage>
</organism>
<dbReference type="InterPro" id="IPR019166">
    <property type="entry name" value="MIC26/MIC27"/>
</dbReference>
<reference evidence="3 4" key="1">
    <citation type="submission" date="2017-12" db="EMBL/GenBank/DDBJ databases">
        <title>Genome Sequence of a Multidrug-Resistant Candida haemulonii Isolate from a Patient with Chronic Leg Ulcers in Israel.</title>
        <authorList>
            <person name="Chow N.A."/>
            <person name="Gade L."/>
            <person name="Batra D."/>
            <person name="Rowe L.A."/>
            <person name="Ben-Ami R."/>
            <person name="Loparev V.N."/>
            <person name="Litvintseva A.P."/>
        </authorList>
    </citation>
    <scope>NUCLEOTIDE SEQUENCE [LARGE SCALE GENOMIC DNA]</scope>
    <source>
        <strain evidence="3 4">B11899</strain>
    </source>
</reference>
<dbReference type="GO" id="GO:0042407">
    <property type="term" value="P:cristae formation"/>
    <property type="evidence" value="ECO:0007669"/>
    <property type="project" value="InterPro"/>
</dbReference>
<dbReference type="AlphaFoldDB" id="A0A2V1AY07"/>
<dbReference type="GO" id="GO:0061617">
    <property type="term" value="C:MICOS complex"/>
    <property type="evidence" value="ECO:0007669"/>
    <property type="project" value="UniProtKB-UniRule"/>
</dbReference>
<proteinExistence type="predicted"/>
<dbReference type="EMBL" id="PKFO01000009">
    <property type="protein sequence ID" value="PVH22702.1"/>
    <property type="molecule type" value="Genomic_DNA"/>
</dbReference>
<dbReference type="InterPro" id="IPR033181">
    <property type="entry name" value="Mic26_fungi"/>
</dbReference>
<evidence type="ECO:0000256" key="1">
    <source>
        <dbReference type="RuleBase" id="RU363021"/>
    </source>
</evidence>
<feature type="chain" id="PRO_5015935364" description="MICOS complex subunit" evidence="2">
    <location>
        <begin position="18"/>
        <end position="241"/>
    </location>
</feature>
<comment type="subcellular location">
    <subcellularLocation>
        <location evidence="1">Mitochondrion inner membrane</location>
    </subcellularLocation>
</comment>
<keyword evidence="1" id="KW-0472">Membrane</keyword>
<keyword evidence="1" id="KW-0999">Mitochondrion inner membrane</keyword>
<sequence>MSQRAIGALVGLSAALAARPVALNDTGKKRAFYEDERSTYPKPGTITPAETPENLGQSYVLEGVTVRTTGVVQSAIQSVRESVTGTFACAESWLNSTKSRYIESERSVTDTFSSLHDKKEDLLPNGIYIAVAALSGNIFARNRGVVARFFAPTILGLASFRYFLPHTFSNTVGLLWSVEKRTLPEVAQHQVSAYNKAESWVKDVEKSAVSGQEKVSSGIDSARRKLASATGLNLDEDVSKK</sequence>
<dbReference type="Proteomes" id="UP000244309">
    <property type="component" value="Unassembled WGS sequence"/>
</dbReference>
<dbReference type="GO" id="GO:0044284">
    <property type="term" value="C:mitochondrial crista junction"/>
    <property type="evidence" value="ECO:0007669"/>
    <property type="project" value="TreeGrafter"/>
</dbReference>
<dbReference type="RefSeq" id="XP_025343642.1">
    <property type="nucleotide sequence ID" value="XM_025488980.1"/>
</dbReference>
<dbReference type="PANTHER" id="PTHR28268:SF1">
    <property type="entry name" value="MICOS SUBUNIT MIC26"/>
    <property type="match status" value="1"/>
</dbReference>
<accession>A0A2V1AY07</accession>
<dbReference type="VEuPathDB" id="FungiDB:CXQ85_005384"/>
<comment type="function">
    <text evidence="1">Component of the MICOS complex, a large protein complex of the mitochondrial inner membrane that plays crucial roles in the maintenance of crista junctions, inner membrane architecture, and formation of contact sites to the outer membrane.</text>
</comment>
<dbReference type="OrthoDB" id="2399148at2759"/>
<name>A0A2V1AY07_9ASCO</name>
<keyword evidence="2" id="KW-0732">Signal</keyword>
<feature type="signal peptide" evidence="2">
    <location>
        <begin position="1"/>
        <end position="17"/>
    </location>
</feature>
<evidence type="ECO:0000313" key="3">
    <source>
        <dbReference type="EMBL" id="PVH22702.1"/>
    </source>
</evidence>
<keyword evidence="4" id="KW-1185">Reference proteome</keyword>
<keyword evidence="1" id="KW-0496">Mitochondrion</keyword>
<evidence type="ECO:0000313" key="4">
    <source>
        <dbReference type="Proteomes" id="UP000244309"/>
    </source>
</evidence>
<comment type="subunit">
    <text evidence="1">Component of the mitochondrial contact site and cristae organizing system (MICOS) complex.</text>
</comment>